<dbReference type="InterPro" id="IPR036388">
    <property type="entry name" value="WH-like_DNA-bd_sf"/>
</dbReference>
<dbReference type="SMART" id="SM00421">
    <property type="entry name" value="HTH_LUXR"/>
    <property type="match status" value="1"/>
</dbReference>
<dbReference type="EMBL" id="JBHSQS010000025">
    <property type="protein sequence ID" value="MFC5927098.1"/>
    <property type="molecule type" value="Genomic_DNA"/>
</dbReference>
<comment type="caution">
    <text evidence="4">The sequence shown here is derived from an EMBL/GenBank/DDBJ whole genome shotgun (WGS) entry which is preliminary data.</text>
</comment>
<protein>
    <submittedName>
        <fullName evidence="4">AAA family ATPase</fullName>
    </submittedName>
</protein>
<dbReference type="InterPro" id="IPR000792">
    <property type="entry name" value="Tscrpt_reg_LuxR_C"/>
</dbReference>
<dbReference type="PANTHER" id="PTHR16305:SF35">
    <property type="entry name" value="TRANSCRIPTIONAL ACTIVATOR DOMAIN"/>
    <property type="match status" value="1"/>
</dbReference>
<dbReference type="CDD" id="cd06170">
    <property type="entry name" value="LuxR_C_like"/>
    <property type="match status" value="1"/>
</dbReference>
<evidence type="ECO:0000313" key="4">
    <source>
        <dbReference type="EMBL" id="MFC5927098.1"/>
    </source>
</evidence>
<dbReference type="Pfam" id="PF13191">
    <property type="entry name" value="AAA_16"/>
    <property type="match status" value="1"/>
</dbReference>
<keyword evidence="1" id="KW-0547">Nucleotide-binding</keyword>
<dbReference type="Gene3D" id="1.10.10.10">
    <property type="entry name" value="Winged helix-like DNA-binding domain superfamily/Winged helix DNA-binding domain"/>
    <property type="match status" value="1"/>
</dbReference>
<evidence type="ECO:0000313" key="5">
    <source>
        <dbReference type="Proteomes" id="UP001596226"/>
    </source>
</evidence>
<evidence type="ECO:0000256" key="1">
    <source>
        <dbReference type="ARBA" id="ARBA00022741"/>
    </source>
</evidence>
<keyword evidence="5" id="KW-1185">Reference proteome</keyword>
<dbReference type="SUPFAM" id="SSF46894">
    <property type="entry name" value="C-terminal effector domain of the bipartite response regulators"/>
    <property type="match status" value="1"/>
</dbReference>
<dbReference type="Proteomes" id="UP001596226">
    <property type="component" value="Unassembled WGS sequence"/>
</dbReference>
<keyword evidence="2" id="KW-0067">ATP-binding</keyword>
<dbReference type="InterPro" id="IPR041664">
    <property type="entry name" value="AAA_16"/>
</dbReference>
<gene>
    <name evidence="4" type="ORF">ACFQGL_27545</name>
</gene>
<dbReference type="RefSeq" id="WP_377515433.1">
    <property type="nucleotide sequence ID" value="NZ_JBHSQS010000025.1"/>
</dbReference>
<dbReference type="PROSITE" id="PS50043">
    <property type="entry name" value="HTH_LUXR_2"/>
    <property type="match status" value="1"/>
</dbReference>
<organism evidence="4 5">
    <name type="scientific">Micromonospora vulcania</name>
    <dbReference type="NCBI Taxonomy" id="1441873"/>
    <lineage>
        <taxon>Bacteria</taxon>
        <taxon>Bacillati</taxon>
        <taxon>Actinomycetota</taxon>
        <taxon>Actinomycetes</taxon>
        <taxon>Micromonosporales</taxon>
        <taxon>Micromonosporaceae</taxon>
        <taxon>Micromonospora</taxon>
    </lineage>
</organism>
<dbReference type="InterPro" id="IPR016032">
    <property type="entry name" value="Sig_transdc_resp-reg_C-effctor"/>
</dbReference>
<feature type="domain" description="HTH luxR-type" evidence="3">
    <location>
        <begin position="851"/>
        <end position="916"/>
    </location>
</feature>
<name>A0ABW1HCR6_9ACTN</name>
<dbReference type="PROSITE" id="PS00622">
    <property type="entry name" value="HTH_LUXR_1"/>
    <property type="match status" value="1"/>
</dbReference>
<accession>A0ABW1HCR6</accession>
<dbReference type="InterPro" id="IPR027417">
    <property type="entry name" value="P-loop_NTPase"/>
</dbReference>
<dbReference type="Pfam" id="PF00196">
    <property type="entry name" value="GerE"/>
    <property type="match status" value="1"/>
</dbReference>
<dbReference type="SUPFAM" id="SSF52540">
    <property type="entry name" value="P-loop containing nucleoside triphosphate hydrolases"/>
    <property type="match status" value="1"/>
</dbReference>
<dbReference type="PRINTS" id="PR00038">
    <property type="entry name" value="HTHLUXR"/>
</dbReference>
<reference evidence="5" key="1">
    <citation type="journal article" date="2019" name="Int. J. Syst. Evol. Microbiol.">
        <title>The Global Catalogue of Microorganisms (GCM) 10K type strain sequencing project: providing services to taxonomists for standard genome sequencing and annotation.</title>
        <authorList>
            <consortium name="The Broad Institute Genomics Platform"/>
            <consortium name="The Broad Institute Genome Sequencing Center for Infectious Disease"/>
            <person name="Wu L."/>
            <person name="Ma J."/>
        </authorList>
    </citation>
    <scope>NUCLEOTIDE SEQUENCE [LARGE SCALE GENOMIC DNA]</scope>
    <source>
        <strain evidence="5">CGMCC 4.7144</strain>
    </source>
</reference>
<proteinExistence type="predicted"/>
<sequence>MQITVLRGRDDECRAVRNLLAGVPDGGGALVLHGEPGSGRSALIGYAHRYAAEGCTVLAGTGLAEEAALPYAGLQRLLDPVLDRAGVLPEAQRHLLRLALAGEGCPADRRLALSMAVLGLLAAAARDRPLLVTMDDVDRGDPPTAQVLAFVARRLRHLPVAVLLTADVTATIDGVAAHRLGLLNERESVAVLADRLPEWPCAPVAAALAAVGGGNPQALVDLADVLSPGQCRGEEPLPGAPPADGALGRAYRARLDRLPSDTRRMLLLAALDEDGEPATLIRAAGAAGTAVEALAPAEVAGLVRVGPRGVTFPQPLARAMVAATAPLAERRAAHRLLAGALDADGQRLRRAMHLAAAQTGTNPALAVELERAAAGGQGGWATASAALRRAAELSDQPTRAAARLLAAARYAWAAGQPAQVRLLLGRLRAVCTDPTVTGHADLLRGELELRCDAASAASATLLTAAGAVAGTDRALALTALVRAGEAVCFAGDQYRYAEVGRRATALRRPNDPPAVELMSSLVAGVAATLRGDHERAGPALRRAVVLGGRLTGPALTPTALTCAAAAGLVVAVDGAAHRLAERAAVLARERGELSMLSRALELRAVAEYWLGRHEAAAETSRDGLRVARAAGQVNCANVHLGMLAVLAAIRADRETSLRRIREIGEAPTPGSRPHALAGWALAVLDLVDGRHAEAAARLASLARLGTGRGQVLVQVMATPYLVEAAAADLPHRPVATAALAVFDRWASSTASPLRRALSARCHALLASRGSGEAEREFETALRLHPTEAGTFERARTELLFGQELRRSRRPRDARGHLHQARETFILLGASCWAEQATAELRAAGESVGPPDLPAARLLTGQQLRIAQLVAEGATNREIAARMFLSTRTVDHHLRNVFHRLGIRSRTELARAFAAERHAGLASDR</sequence>
<dbReference type="PANTHER" id="PTHR16305">
    <property type="entry name" value="TESTICULAR SOLUBLE ADENYLYL CYCLASE"/>
    <property type="match status" value="1"/>
</dbReference>
<evidence type="ECO:0000259" key="3">
    <source>
        <dbReference type="PROSITE" id="PS50043"/>
    </source>
</evidence>
<evidence type="ECO:0000256" key="2">
    <source>
        <dbReference type="ARBA" id="ARBA00022840"/>
    </source>
</evidence>